<evidence type="ECO:0000313" key="2">
    <source>
        <dbReference type="Proteomes" id="UP000649345"/>
    </source>
</evidence>
<protein>
    <recommendedName>
        <fullName evidence="3">Transposase</fullName>
    </recommendedName>
</protein>
<dbReference type="Proteomes" id="UP000649345">
    <property type="component" value="Unassembled WGS sequence"/>
</dbReference>
<accession>A0A923LBD7</accession>
<keyword evidence="2" id="KW-1185">Reference proteome</keyword>
<evidence type="ECO:0000313" key="1">
    <source>
        <dbReference type="EMBL" id="MBC5659172.1"/>
    </source>
</evidence>
<evidence type="ECO:0008006" key="3">
    <source>
        <dbReference type="Google" id="ProtNLM"/>
    </source>
</evidence>
<name>A0A923LBD7_9FIRM</name>
<proteinExistence type="predicted"/>
<gene>
    <name evidence="1" type="ORF">H8S44_05235</name>
</gene>
<dbReference type="RefSeq" id="WP_186871586.1">
    <property type="nucleotide sequence ID" value="NZ_JACOOR010000003.1"/>
</dbReference>
<dbReference type="AlphaFoldDB" id="A0A923LBD7"/>
<reference evidence="1" key="1">
    <citation type="submission" date="2020-08" db="EMBL/GenBank/DDBJ databases">
        <title>Genome public.</title>
        <authorList>
            <person name="Liu C."/>
            <person name="Sun Q."/>
        </authorList>
    </citation>
    <scope>NUCLEOTIDE SEQUENCE</scope>
    <source>
        <strain evidence="1">NSJ-68</strain>
    </source>
</reference>
<dbReference type="EMBL" id="JACOOR010000003">
    <property type="protein sequence ID" value="MBC5659172.1"/>
    <property type="molecule type" value="Genomic_DNA"/>
</dbReference>
<organism evidence="1 2">
    <name type="scientific">Anaerosacchariphilus hominis</name>
    <dbReference type="NCBI Taxonomy" id="2763017"/>
    <lineage>
        <taxon>Bacteria</taxon>
        <taxon>Bacillati</taxon>
        <taxon>Bacillota</taxon>
        <taxon>Clostridia</taxon>
        <taxon>Lachnospirales</taxon>
        <taxon>Lachnospiraceae</taxon>
        <taxon>Anaerosacchariphilus</taxon>
    </lineage>
</organism>
<sequence length="81" mass="9096">MEKGIAEGIEKGIKKGIEKGIPKGMSLKTLAQIQKKYAKGKSLSQMAEELEEEEESLRPLYELVVKYPDKTAEELTELLTQ</sequence>
<comment type="caution">
    <text evidence="1">The sequence shown here is derived from an EMBL/GenBank/DDBJ whole genome shotgun (WGS) entry which is preliminary data.</text>
</comment>